<dbReference type="Proteomes" id="UP001189624">
    <property type="component" value="Chromosome 5"/>
</dbReference>
<evidence type="ECO:0000256" key="8">
    <source>
        <dbReference type="ARBA" id="ARBA00083188"/>
    </source>
</evidence>
<accession>A0AA86SKQ8</accession>
<dbReference type="AlphaFoldDB" id="A0AA86SKQ8"/>
<evidence type="ECO:0000256" key="2">
    <source>
        <dbReference type="ARBA" id="ARBA00022448"/>
    </source>
</evidence>
<dbReference type="PANTHER" id="PTHR12452">
    <property type="entry name" value="42-9-9 PROTEIN-RELATED"/>
    <property type="match status" value="1"/>
</dbReference>
<dbReference type="InterPro" id="IPR036249">
    <property type="entry name" value="Thioredoxin-like_sf"/>
</dbReference>
<keyword evidence="3" id="KW-0249">Electron transport</keyword>
<evidence type="ECO:0000313" key="10">
    <source>
        <dbReference type="EMBL" id="CAJ1958398.1"/>
    </source>
</evidence>
<evidence type="ECO:0000256" key="6">
    <source>
        <dbReference type="ARBA" id="ARBA00056742"/>
    </source>
</evidence>
<dbReference type="EMBL" id="OY731402">
    <property type="protein sequence ID" value="CAJ1958398.1"/>
    <property type="molecule type" value="Genomic_DNA"/>
</dbReference>
<sequence length="132" mass="14998">MPLKVLEATVWSFDGVFEKFRSEAAGNKANLILFLADKDPATSLSWCPDCVRAEPVIYKKLEASSDDIALLRAYVGDRPTWRNPKHPWRVDARFKLTGVPTLIHWENDTVKGRLEDHEAHLVNKIESLVADK</sequence>
<evidence type="ECO:0000256" key="3">
    <source>
        <dbReference type="ARBA" id="ARBA00022982"/>
    </source>
</evidence>
<reference evidence="10" key="1">
    <citation type="submission" date="2023-10" db="EMBL/GenBank/DDBJ databases">
        <authorList>
            <person name="Domelevo Entfellner J.-B."/>
        </authorList>
    </citation>
    <scope>NUCLEOTIDE SEQUENCE</scope>
</reference>
<keyword evidence="11" id="KW-1185">Reference proteome</keyword>
<comment type="function">
    <text evidence="6">Probable thiol-disulfide oxidoreductase that may participate in various redox reactions.</text>
</comment>
<dbReference type="GO" id="GO:0047134">
    <property type="term" value="F:protein-disulfide reductase [NAD(P)H] activity"/>
    <property type="evidence" value="ECO:0007669"/>
    <property type="project" value="InterPro"/>
</dbReference>
<keyword evidence="4" id="KW-1015">Disulfide bond</keyword>
<evidence type="ECO:0000313" key="11">
    <source>
        <dbReference type="Proteomes" id="UP001189624"/>
    </source>
</evidence>
<feature type="domain" description="Thioredoxin" evidence="9">
    <location>
        <begin position="13"/>
        <end position="130"/>
    </location>
</feature>
<protein>
    <recommendedName>
        <fullName evidence="7">Thioredoxin-like protein Clot</fullName>
    </recommendedName>
    <alternativeName>
        <fullName evidence="8">Thioredoxin Clot</fullName>
    </alternativeName>
</protein>
<evidence type="ECO:0000256" key="7">
    <source>
        <dbReference type="ARBA" id="ARBA00071006"/>
    </source>
</evidence>
<dbReference type="SUPFAM" id="SSF52833">
    <property type="entry name" value="Thioredoxin-like"/>
    <property type="match status" value="1"/>
</dbReference>
<evidence type="ECO:0000259" key="9">
    <source>
        <dbReference type="Pfam" id="PF06110"/>
    </source>
</evidence>
<dbReference type="PANTHER" id="PTHR12452:SF0">
    <property type="entry name" value="THIOREDOXIN DOMAIN-CONTAINING PROTEIN 17"/>
    <property type="match status" value="1"/>
</dbReference>
<keyword evidence="5" id="KW-0676">Redox-active center</keyword>
<organism evidence="10 11">
    <name type="scientific">Sphenostylis stenocarpa</name>
    <dbReference type="NCBI Taxonomy" id="92480"/>
    <lineage>
        <taxon>Eukaryota</taxon>
        <taxon>Viridiplantae</taxon>
        <taxon>Streptophyta</taxon>
        <taxon>Embryophyta</taxon>
        <taxon>Tracheophyta</taxon>
        <taxon>Spermatophyta</taxon>
        <taxon>Magnoliopsida</taxon>
        <taxon>eudicotyledons</taxon>
        <taxon>Gunneridae</taxon>
        <taxon>Pentapetalae</taxon>
        <taxon>rosids</taxon>
        <taxon>fabids</taxon>
        <taxon>Fabales</taxon>
        <taxon>Fabaceae</taxon>
        <taxon>Papilionoideae</taxon>
        <taxon>50 kb inversion clade</taxon>
        <taxon>NPAAA clade</taxon>
        <taxon>indigoferoid/millettioid clade</taxon>
        <taxon>Phaseoleae</taxon>
        <taxon>Sphenostylis</taxon>
    </lineage>
</organism>
<evidence type="ECO:0000256" key="5">
    <source>
        <dbReference type="ARBA" id="ARBA00023284"/>
    </source>
</evidence>
<dbReference type="InterPro" id="IPR045108">
    <property type="entry name" value="TXNDC17-like"/>
</dbReference>
<comment type="similarity">
    <text evidence="1">Belongs to the thioredoxin family.</text>
</comment>
<dbReference type="Pfam" id="PF06110">
    <property type="entry name" value="TXD17-like_Trx"/>
    <property type="match status" value="1"/>
</dbReference>
<evidence type="ECO:0000256" key="4">
    <source>
        <dbReference type="ARBA" id="ARBA00023157"/>
    </source>
</evidence>
<dbReference type="Gramene" id="rna-AYBTSS11_LOCUS17715">
    <property type="protein sequence ID" value="CAJ1958398.1"/>
    <property type="gene ID" value="gene-AYBTSS11_LOCUS17715"/>
</dbReference>
<dbReference type="Gene3D" id="3.40.30.10">
    <property type="entry name" value="Glutaredoxin"/>
    <property type="match status" value="1"/>
</dbReference>
<proteinExistence type="inferred from homology"/>
<dbReference type="GO" id="GO:0005829">
    <property type="term" value="C:cytosol"/>
    <property type="evidence" value="ECO:0007669"/>
    <property type="project" value="TreeGrafter"/>
</dbReference>
<evidence type="ECO:0000256" key="1">
    <source>
        <dbReference type="ARBA" id="ARBA00008987"/>
    </source>
</evidence>
<dbReference type="FunFam" id="3.40.30.10:FF:000259">
    <property type="entry name" value="Thioredoxin-like protein Clot"/>
    <property type="match status" value="1"/>
</dbReference>
<name>A0AA86SKQ8_9FABA</name>
<gene>
    <name evidence="10" type="ORF">AYBTSS11_LOCUS17715</name>
</gene>
<dbReference type="InterPro" id="IPR010357">
    <property type="entry name" value="TXNDC17_dom"/>
</dbReference>
<keyword evidence="2" id="KW-0813">Transport</keyword>